<evidence type="ECO:0000259" key="20">
    <source>
        <dbReference type="PROSITE" id="PS51383"/>
    </source>
</evidence>
<evidence type="ECO:0000256" key="3">
    <source>
        <dbReference type="ARBA" id="ARBA00006001"/>
    </source>
</evidence>
<dbReference type="Proteomes" id="UP000427820">
    <property type="component" value="Chromosome"/>
</dbReference>
<feature type="binding site" evidence="17">
    <location>
        <position position="439"/>
    </location>
    <ligand>
        <name>(6S)-NADPHX</name>
        <dbReference type="ChEBI" id="CHEBI:64076"/>
    </ligand>
</feature>
<evidence type="ECO:0000256" key="16">
    <source>
        <dbReference type="ARBA" id="ARBA00049209"/>
    </source>
</evidence>
<comment type="similarity">
    <text evidence="17">Belongs to the NnrD/CARKD family.</text>
</comment>
<comment type="cofactor">
    <cofactor evidence="17">
        <name>Mg(2+)</name>
        <dbReference type="ChEBI" id="CHEBI:18420"/>
    </cofactor>
</comment>
<feature type="domain" description="YjeF C-terminal" evidence="20">
    <location>
        <begin position="228"/>
        <end position="497"/>
    </location>
</feature>
<comment type="similarity">
    <text evidence="3 19">In the N-terminal section; belongs to the NnrE/AIBP family.</text>
</comment>
<dbReference type="HAMAP" id="MF_01966">
    <property type="entry name" value="NADHX_epimerase"/>
    <property type="match status" value="1"/>
</dbReference>
<evidence type="ECO:0000256" key="18">
    <source>
        <dbReference type="HAMAP-Rule" id="MF_01966"/>
    </source>
</evidence>
<dbReference type="EC" id="5.1.99.6" evidence="19"/>
<comment type="function">
    <text evidence="14 19">Bifunctional enzyme that catalyzes the epimerization of the S- and R-forms of NAD(P)HX and the dehydration of the S-form of NAD(P)HX at the expense of ADP, which is converted to AMP. This allows the repair of both epimers of NAD(P)HX, a damaged form of NAD(P)H that is a result of enzymatic or heat-dependent hydration.</text>
</comment>
<evidence type="ECO:0000256" key="11">
    <source>
        <dbReference type="ARBA" id="ARBA00023235"/>
    </source>
</evidence>
<evidence type="ECO:0000256" key="6">
    <source>
        <dbReference type="ARBA" id="ARBA00022741"/>
    </source>
</evidence>
<evidence type="ECO:0000259" key="21">
    <source>
        <dbReference type="PROSITE" id="PS51385"/>
    </source>
</evidence>
<dbReference type="RefSeq" id="WP_156268440.1">
    <property type="nucleotide sequence ID" value="NZ_CP032551.1"/>
</dbReference>
<dbReference type="HAMAP" id="MF_01965">
    <property type="entry name" value="NADHX_dehydratase"/>
    <property type="match status" value="1"/>
</dbReference>
<evidence type="ECO:0000256" key="14">
    <source>
        <dbReference type="ARBA" id="ARBA00025153"/>
    </source>
</evidence>
<keyword evidence="12 17" id="KW-0456">Lyase</keyword>
<dbReference type="InterPro" id="IPR000631">
    <property type="entry name" value="CARKD"/>
</dbReference>
<keyword evidence="13" id="KW-0511">Multifunctional enzyme</keyword>
<dbReference type="PANTHER" id="PTHR12592">
    <property type="entry name" value="ATP-DEPENDENT (S)-NAD(P)H-HYDRATE DEHYDRATASE FAMILY MEMBER"/>
    <property type="match status" value="1"/>
</dbReference>
<evidence type="ECO:0000256" key="7">
    <source>
        <dbReference type="ARBA" id="ARBA00022840"/>
    </source>
</evidence>
<feature type="binding site" evidence="18">
    <location>
        <position position="127"/>
    </location>
    <ligand>
        <name>K(+)</name>
        <dbReference type="ChEBI" id="CHEBI:29103"/>
    </ligand>
</feature>
<evidence type="ECO:0000313" key="22">
    <source>
        <dbReference type="EMBL" id="QGT96495.1"/>
    </source>
</evidence>
<feature type="binding site" evidence="18">
    <location>
        <position position="162"/>
    </location>
    <ligand>
        <name>(6S)-NADPHX</name>
        <dbReference type="ChEBI" id="CHEBI:64076"/>
    </ligand>
</feature>
<keyword evidence="5 18" id="KW-0479">Metal-binding</keyword>
<dbReference type="GO" id="GO:0110051">
    <property type="term" value="P:metabolite repair"/>
    <property type="evidence" value="ECO:0007669"/>
    <property type="project" value="TreeGrafter"/>
</dbReference>
<evidence type="ECO:0000256" key="2">
    <source>
        <dbReference type="ARBA" id="ARBA00000909"/>
    </source>
</evidence>
<dbReference type="InterPro" id="IPR030677">
    <property type="entry name" value="Nnr"/>
</dbReference>
<dbReference type="NCBIfam" id="TIGR00197">
    <property type="entry name" value="yjeF_nterm"/>
    <property type="match status" value="1"/>
</dbReference>
<evidence type="ECO:0000313" key="23">
    <source>
        <dbReference type="Proteomes" id="UP000427820"/>
    </source>
</evidence>
<dbReference type="GO" id="GO:0052855">
    <property type="term" value="F:ADP-dependent NAD(P)H-hydrate dehydratase activity"/>
    <property type="evidence" value="ECO:0007669"/>
    <property type="project" value="UniProtKB-UniRule"/>
</dbReference>
<evidence type="ECO:0000256" key="13">
    <source>
        <dbReference type="ARBA" id="ARBA00023268"/>
    </source>
</evidence>
<proteinExistence type="inferred from homology"/>
<dbReference type="Gene3D" id="3.40.1190.20">
    <property type="match status" value="1"/>
</dbReference>
<dbReference type="InterPro" id="IPR017953">
    <property type="entry name" value="Carbohydrate_kinase_pred_CS"/>
</dbReference>
<feature type="binding site" evidence="17">
    <location>
        <position position="263"/>
    </location>
    <ligand>
        <name>(6S)-NADPHX</name>
        <dbReference type="ChEBI" id="CHEBI:64076"/>
    </ligand>
</feature>
<dbReference type="PIRSF" id="PIRSF017184">
    <property type="entry name" value="Nnr"/>
    <property type="match status" value="1"/>
</dbReference>
<evidence type="ECO:0000256" key="9">
    <source>
        <dbReference type="ARBA" id="ARBA00022958"/>
    </source>
</evidence>
<accession>A0AA92IMB9</accession>
<dbReference type="AlphaFoldDB" id="A0AA92IMB9"/>
<dbReference type="PROSITE" id="PS51385">
    <property type="entry name" value="YJEF_N"/>
    <property type="match status" value="1"/>
</dbReference>
<evidence type="ECO:0000256" key="10">
    <source>
        <dbReference type="ARBA" id="ARBA00023027"/>
    </source>
</evidence>
<keyword evidence="10 17" id="KW-0520">NAD</keyword>
<comment type="subunit">
    <text evidence="17">Homotetramer.</text>
</comment>
<dbReference type="GO" id="GO:0046496">
    <property type="term" value="P:nicotinamide nucleotide metabolic process"/>
    <property type="evidence" value="ECO:0007669"/>
    <property type="project" value="UniProtKB-UniRule"/>
</dbReference>
<comment type="function">
    <text evidence="18">Catalyzes the epimerization of the S- and R-forms of NAD(P)HX, a damaged form of NAD(P)H that is a result of enzymatic or heat-dependent hydration. This is a prerequisite for the S-specific NAD(P)H-hydrate dehydratase to allow the repair of both epimers of NAD(P)HX.</text>
</comment>
<comment type="catalytic activity">
    <reaction evidence="16 17 19">
        <text>(6S)-NADPHX + ADP = AMP + phosphate + NADPH + H(+)</text>
        <dbReference type="Rhea" id="RHEA:32235"/>
        <dbReference type="ChEBI" id="CHEBI:15378"/>
        <dbReference type="ChEBI" id="CHEBI:43474"/>
        <dbReference type="ChEBI" id="CHEBI:57783"/>
        <dbReference type="ChEBI" id="CHEBI:64076"/>
        <dbReference type="ChEBI" id="CHEBI:456215"/>
        <dbReference type="ChEBI" id="CHEBI:456216"/>
        <dbReference type="EC" id="4.2.1.136"/>
    </reaction>
</comment>
<dbReference type="CDD" id="cd01171">
    <property type="entry name" value="YXKO-related"/>
    <property type="match status" value="1"/>
</dbReference>
<comment type="similarity">
    <text evidence="18">Belongs to the NnrE/AIBP family.</text>
</comment>
<comment type="catalytic activity">
    <reaction evidence="1 18 19">
        <text>(6R)-NADHX = (6S)-NADHX</text>
        <dbReference type="Rhea" id="RHEA:32215"/>
        <dbReference type="ChEBI" id="CHEBI:64074"/>
        <dbReference type="ChEBI" id="CHEBI:64075"/>
        <dbReference type="EC" id="5.1.99.6"/>
    </reaction>
</comment>
<dbReference type="SUPFAM" id="SSF64153">
    <property type="entry name" value="YjeF N-terminal domain-like"/>
    <property type="match status" value="1"/>
</dbReference>
<dbReference type="GO" id="GO:0046872">
    <property type="term" value="F:metal ion binding"/>
    <property type="evidence" value="ECO:0007669"/>
    <property type="project" value="UniProtKB-UniRule"/>
</dbReference>
<dbReference type="InterPro" id="IPR029056">
    <property type="entry name" value="Ribokinase-like"/>
</dbReference>
<protein>
    <recommendedName>
        <fullName evidence="19">Bifunctional NAD(P)H-hydrate repair enzyme</fullName>
    </recommendedName>
    <alternativeName>
        <fullName evidence="19">Nicotinamide nucleotide repair protein</fullName>
    </alternativeName>
    <domain>
        <recommendedName>
            <fullName evidence="19">ADP-dependent (S)-NAD(P)H-hydrate dehydratase</fullName>
            <ecNumber evidence="19">4.2.1.136</ecNumber>
        </recommendedName>
        <alternativeName>
            <fullName evidence="19">ADP-dependent NAD(P)HX dehydratase</fullName>
        </alternativeName>
    </domain>
    <domain>
        <recommendedName>
            <fullName evidence="19">NAD(P)H-hydrate epimerase</fullName>
            <ecNumber evidence="19">5.1.99.6</ecNumber>
        </recommendedName>
    </domain>
</protein>
<keyword evidence="11 18" id="KW-0413">Isomerase</keyword>
<evidence type="ECO:0000256" key="5">
    <source>
        <dbReference type="ARBA" id="ARBA00022723"/>
    </source>
</evidence>
<gene>
    <name evidence="18" type="primary">nnrE</name>
    <name evidence="17" type="synonym">nnrD</name>
    <name evidence="22" type="ORF">D3795_10145</name>
</gene>
<feature type="binding site" evidence="18">
    <location>
        <position position="64"/>
    </location>
    <ligand>
        <name>K(+)</name>
        <dbReference type="ChEBI" id="CHEBI:29103"/>
    </ligand>
</feature>
<feature type="binding site" evidence="18">
    <location>
        <begin position="131"/>
        <end position="137"/>
    </location>
    <ligand>
        <name>(6S)-NADPHX</name>
        <dbReference type="ChEBI" id="CHEBI:64076"/>
    </ligand>
</feature>
<name>A0AA92IMB9_9GAMM</name>
<dbReference type="Pfam" id="PF01256">
    <property type="entry name" value="Carb_kinase"/>
    <property type="match status" value="1"/>
</dbReference>
<feature type="binding site" evidence="17">
    <location>
        <position position="438"/>
    </location>
    <ligand>
        <name>AMP</name>
        <dbReference type="ChEBI" id="CHEBI:456215"/>
    </ligand>
</feature>
<evidence type="ECO:0000256" key="19">
    <source>
        <dbReference type="PIRNR" id="PIRNR017184"/>
    </source>
</evidence>
<dbReference type="PANTHER" id="PTHR12592:SF0">
    <property type="entry name" value="ATP-DEPENDENT (S)-NAD(P)H-HYDRATE DEHYDRATASE"/>
    <property type="match status" value="1"/>
</dbReference>
<sequence length="504" mass="52738">MSIDLTSMIYTAEQVRVGEQEAAVACDVSMAQLMQRAAQACLGAIQAQQPVPASLLIVCGPGNNGGDGWVLARLAQHAGYKVQVAATAPRSNLAVLAAQAWRDQGGLVLELESLSAGHFQGVDVVVDAMFGNGLSRDLTAPFIDVVELINRHEDDCWILSIDVPTGLDSDTGVAKPTAVQANCTVTMIALKVGLVTGEAVDYCGDIVLADLGISRAFFRTPPTLRVIQRNLVSEHLQRRRNSSHKGNYGHVLIVGGGAGMSGAALLAGRAALRCGAGKVSIACHRDSQLAIATAQPELMVHAVADDLTALLDVATTVVIGPGLGQTAWARTLVEQVAKWQGPVVWDADALNSLAVAPFSKPTESDWLFTPHPGEAARLLGCTTQDVAANRFQALTQICQNFQAYTLLKGAGTLVKSPHQNDAWVCRRGSPALAVGGSGDVLSGVIGALLAQKIPLEQVLAIAAWLHAVAGENAAQRGERGTLPSDLMAELRALVNPHQLLATGA</sequence>
<dbReference type="EMBL" id="CP032551">
    <property type="protein sequence ID" value="QGT96495.1"/>
    <property type="molecule type" value="Genomic_DNA"/>
</dbReference>
<comment type="caution">
    <text evidence="18">Lacks conserved residue(s) required for the propagation of feature annotation.</text>
</comment>
<keyword evidence="23" id="KW-1185">Reference proteome</keyword>
<dbReference type="Gene3D" id="3.40.50.10260">
    <property type="entry name" value="YjeF N-terminal domain"/>
    <property type="match status" value="1"/>
</dbReference>
<dbReference type="EC" id="4.2.1.136" evidence="19"/>
<evidence type="ECO:0000256" key="8">
    <source>
        <dbReference type="ARBA" id="ARBA00022857"/>
    </source>
</evidence>
<evidence type="ECO:0000256" key="4">
    <source>
        <dbReference type="ARBA" id="ARBA00009524"/>
    </source>
</evidence>
<feature type="domain" description="YjeF N-terminal" evidence="21">
    <location>
        <begin position="15"/>
        <end position="219"/>
    </location>
</feature>
<evidence type="ECO:0000256" key="12">
    <source>
        <dbReference type="ARBA" id="ARBA00023239"/>
    </source>
</evidence>
<keyword evidence="6 17" id="KW-0547">Nucleotide-binding</keyword>
<evidence type="ECO:0000256" key="17">
    <source>
        <dbReference type="HAMAP-Rule" id="MF_01965"/>
    </source>
</evidence>
<feature type="binding site" evidence="18">
    <location>
        <begin position="63"/>
        <end position="67"/>
    </location>
    <ligand>
        <name>(6S)-NADPHX</name>
        <dbReference type="ChEBI" id="CHEBI:64076"/>
    </ligand>
</feature>
<dbReference type="GO" id="GO:0005524">
    <property type="term" value="F:ATP binding"/>
    <property type="evidence" value="ECO:0007669"/>
    <property type="project" value="UniProtKB-UniRule"/>
</dbReference>
<feature type="binding site" evidence="17">
    <location>
        <begin position="408"/>
        <end position="412"/>
    </location>
    <ligand>
        <name>AMP</name>
        <dbReference type="ChEBI" id="CHEBI:456215"/>
    </ligand>
</feature>
<dbReference type="InterPro" id="IPR004443">
    <property type="entry name" value="YjeF_N_dom"/>
</dbReference>
<keyword evidence="7 17" id="KW-0067">ATP-binding</keyword>
<evidence type="ECO:0000256" key="1">
    <source>
        <dbReference type="ARBA" id="ARBA00000013"/>
    </source>
</evidence>
<comment type="function">
    <text evidence="17">Catalyzes the dehydration of the S-form of NAD(P)HX at the expense of ADP, which is converted to AMP. Together with NAD(P)HX epimerase, which catalyzes the epimerization of the S- and R-forms, the enzyme allows the repair of both epimers of NAD(P)HX, a damaged form of NAD(P)H that is a result of enzymatic or heat-dependent hydration.</text>
</comment>
<comment type="catalytic activity">
    <reaction evidence="15 17 19">
        <text>(6S)-NADHX + ADP = AMP + phosphate + NADH + H(+)</text>
        <dbReference type="Rhea" id="RHEA:32223"/>
        <dbReference type="ChEBI" id="CHEBI:15378"/>
        <dbReference type="ChEBI" id="CHEBI:43474"/>
        <dbReference type="ChEBI" id="CHEBI:57945"/>
        <dbReference type="ChEBI" id="CHEBI:64074"/>
        <dbReference type="ChEBI" id="CHEBI:456215"/>
        <dbReference type="ChEBI" id="CHEBI:456216"/>
        <dbReference type="EC" id="4.2.1.136"/>
    </reaction>
</comment>
<dbReference type="Pfam" id="PF03853">
    <property type="entry name" value="YjeF_N"/>
    <property type="match status" value="1"/>
</dbReference>
<dbReference type="NCBIfam" id="TIGR00196">
    <property type="entry name" value="yjeF_cterm"/>
    <property type="match status" value="1"/>
</dbReference>
<dbReference type="KEGG" id="panm:D3795_10145"/>
<keyword evidence="8 17" id="KW-0521">NADP</keyword>
<comment type="catalytic activity">
    <reaction evidence="2 18 19">
        <text>(6R)-NADPHX = (6S)-NADPHX</text>
        <dbReference type="Rhea" id="RHEA:32227"/>
        <dbReference type="ChEBI" id="CHEBI:64076"/>
        <dbReference type="ChEBI" id="CHEBI:64077"/>
        <dbReference type="EC" id="5.1.99.6"/>
    </reaction>
</comment>
<evidence type="ECO:0000256" key="15">
    <source>
        <dbReference type="ARBA" id="ARBA00048238"/>
    </source>
</evidence>
<feature type="binding site" evidence="18">
    <location>
        <position position="165"/>
    </location>
    <ligand>
        <name>K(+)</name>
        <dbReference type="ChEBI" id="CHEBI:29103"/>
    </ligand>
</feature>
<dbReference type="InterPro" id="IPR036652">
    <property type="entry name" value="YjeF_N_dom_sf"/>
</dbReference>
<reference evidence="22 23" key="1">
    <citation type="submission" date="2018-09" db="EMBL/GenBank/DDBJ databases">
        <title>Whole genome sequencing of Idiomarina andamanensis W-5T (LMG 29773T= JCM 31645T).</title>
        <authorList>
            <person name="Das S.K."/>
        </authorList>
    </citation>
    <scope>NUCLEOTIDE SEQUENCE [LARGE SCALE GENOMIC DNA]</scope>
    <source>
        <strain evidence="22 23">W-5T</strain>
    </source>
</reference>
<dbReference type="PROSITE" id="PS01050">
    <property type="entry name" value="YJEF_C_2"/>
    <property type="match status" value="1"/>
</dbReference>
<dbReference type="GO" id="GO:0052856">
    <property type="term" value="F:NAD(P)HX epimerase activity"/>
    <property type="evidence" value="ECO:0007669"/>
    <property type="project" value="UniProtKB-UniRule"/>
</dbReference>
<keyword evidence="9 18" id="KW-0630">Potassium</keyword>
<feature type="binding site" evidence="17">
    <location>
        <position position="371"/>
    </location>
    <ligand>
        <name>(6S)-NADPHX</name>
        <dbReference type="ChEBI" id="CHEBI:64076"/>
    </ligand>
</feature>
<organism evidence="22 23">
    <name type="scientific">Pseudidiomarina andamanensis</name>
    <dbReference type="NCBI Taxonomy" id="1940690"/>
    <lineage>
        <taxon>Bacteria</taxon>
        <taxon>Pseudomonadati</taxon>
        <taxon>Pseudomonadota</taxon>
        <taxon>Gammaproteobacteria</taxon>
        <taxon>Alteromonadales</taxon>
        <taxon>Idiomarinaceae</taxon>
        <taxon>Pseudidiomarina</taxon>
    </lineage>
</organism>
<feature type="binding site" evidence="17">
    <location>
        <position position="322"/>
    </location>
    <ligand>
        <name>(6S)-NADPHX</name>
        <dbReference type="ChEBI" id="CHEBI:64076"/>
    </ligand>
</feature>
<comment type="similarity">
    <text evidence="4 19">In the C-terminal section; belongs to the NnrD/CARKD family.</text>
</comment>
<dbReference type="SUPFAM" id="SSF53613">
    <property type="entry name" value="Ribokinase-like"/>
    <property type="match status" value="1"/>
</dbReference>
<dbReference type="PROSITE" id="PS51383">
    <property type="entry name" value="YJEF_C_3"/>
    <property type="match status" value="1"/>
</dbReference>
<comment type="cofactor">
    <cofactor evidence="18 19">
        <name>K(+)</name>
        <dbReference type="ChEBI" id="CHEBI:29103"/>
    </cofactor>
    <text evidence="18 19">Binds 1 potassium ion per subunit.</text>
</comment>